<sequence length="263" mass="27882">MKQPLYIAIYALLITLCSTKGNSSNNKTAGKETSFGSCCQSTCCSAPGIPGIPGIPGPAGPPGNRGPEGPTGPRGNKGDEGSRGKQGPKGDTGPSGPSGPAGKAGSKGEPGARGVQGPQGTLRSNWKQCVFKSMNDETDTGFIKECIFKKTSDNTALRVFWNGDFRVGNCHNCCNRWYFTFNGAECSSPAAIDGIFLMYQGTSWQKNPHRRRHIEGICEKLRKGTVRVGFWVGKCVGKKTGDAATGWNSVSKIYIEEVAPPQS</sequence>
<feature type="chain" id="PRO_5046067006" description="CTHRC1 C-terminal domain-containing protein" evidence="2">
    <location>
        <begin position="20"/>
        <end position="263"/>
    </location>
</feature>
<evidence type="ECO:0000313" key="5">
    <source>
        <dbReference type="Proteomes" id="UP001159405"/>
    </source>
</evidence>
<keyword evidence="5" id="KW-1185">Reference proteome</keyword>
<keyword evidence="2" id="KW-0732">Signal</keyword>
<organism evidence="4 5">
    <name type="scientific">Porites lobata</name>
    <dbReference type="NCBI Taxonomy" id="104759"/>
    <lineage>
        <taxon>Eukaryota</taxon>
        <taxon>Metazoa</taxon>
        <taxon>Cnidaria</taxon>
        <taxon>Anthozoa</taxon>
        <taxon>Hexacorallia</taxon>
        <taxon>Scleractinia</taxon>
        <taxon>Fungiina</taxon>
        <taxon>Poritidae</taxon>
        <taxon>Porites</taxon>
    </lineage>
</organism>
<name>A0ABN8RF28_9CNID</name>
<accession>A0ABN8RF28</accession>
<feature type="domain" description="CTHRC1 C-terminal" evidence="3">
    <location>
        <begin position="123"/>
        <end position="255"/>
    </location>
</feature>
<dbReference type="EMBL" id="CALNXK010000206">
    <property type="protein sequence ID" value="CAH3175912.1"/>
    <property type="molecule type" value="Genomic_DNA"/>
</dbReference>
<proteinExistence type="predicted"/>
<protein>
    <recommendedName>
        <fullName evidence="3">CTHRC1 C-terminal domain-containing protein</fullName>
    </recommendedName>
</protein>
<feature type="compositionally biased region" description="Low complexity" evidence="1">
    <location>
        <begin position="65"/>
        <end position="74"/>
    </location>
</feature>
<reference evidence="4 5" key="1">
    <citation type="submission" date="2022-05" db="EMBL/GenBank/DDBJ databases">
        <authorList>
            <consortium name="Genoscope - CEA"/>
            <person name="William W."/>
        </authorList>
    </citation>
    <scope>NUCLEOTIDE SEQUENCE [LARGE SCALE GENOMIC DNA]</scope>
</reference>
<dbReference type="PANTHER" id="PTHR24637">
    <property type="entry name" value="COLLAGEN"/>
    <property type="match status" value="1"/>
</dbReference>
<dbReference type="InterPro" id="IPR008160">
    <property type="entry name" value="Collagen"/>
</dbReference>
<gene>
    <name evidence="4" type="ORF">PLOB_00017373</name>
</gene>
<comment type="caution">
    <text evidence="4">The sequence shown here is derived from an EMBL/GenBank/DDBJ whole genome shotgun (WGS) entry which is preliminary data.</text>
</comment>
<evidence type="ECO:0000256" key="2">
    <source>
        <dbReference type="SAM" id="SignalP"/>
    </source>
</evidence>
<evidence type="ECO:0000313" key="4">
    <source>
        <dbReference type="EMBL" id="CAH3175912.1"/>
    </source>
</evidence>
<dbReference type="Pfam" id="PF25815">
    <property type="entry name" value="CTHRC1_C"/>
    <property type="match status" value="1"/>
</dbReference>
<evidence type="ECO:0000256" key="1">
    <source>
        <dbReference type="SAM" id="MobiDB-lite"/>
    </source>
</evidence>
<feature type="region of interest" description="Disordered" evidence="1">
    <location>
        <begin position="54"/>
        <end position="121"/>
    </location>
</feature>
<dbReference type="Proteomes" id="UP001159405">
    <property type="component" value="Unassembled WGS sequence"/>
</dbReference>
<dbReference type="Pfam" id="PF01391">
    <property type="entry name" value="Collagen"/>
    <property type="match status" value="1"/>
</dbReference>
<feature type="signal peptide" evidence="2">
    <location>
        <begin position="1"/>
        <end position="19"/>
    </location>
</feature>
<dbReference type="PANTHER" id="PTHR24637:SF428">
    <property type="entry name" value="SCAVENGER RECEPTOR CLASS A MEMBER 3"/>
    <property type="match status" value="1"/>
</dbReference>
<evidence type="ECO:0000259" key="3">
    <source>
        <dbReference type="Pfam" id="PF25815"/>
    </source>
</evidence>
<dbReference type="InterPro" id="IPR057873">
    <property type="entry name" value="CTHRC1_C"/>
</dbReference>
<feature type="compositionally biased region" description="Low complexity" evidence="1">
    <location>
        <begin position="89"/>
        <end position="109"/>
    </location>
</feature>